<organism evidence="2 3">
    <name type="scientific">Stakelama tenebrarum</name>
    <dbReference type="NCBI Taxonomy" id="2711215"/>
    <lineage>
        <taxon>Bacteria</taxon>
        <taxon>Pseudomonadati</taxon>
        <taxon>Pseudomonadota</taxon>
        <taxon>Alphaproteobacteria</taxon>
        <taxon>Sphingomonadales</taxon>
        <taxon>Sphingomonadaceae</taxon>
        <taxon>Stakelama</taxon>
    </lineage>
</organism>
<dbReference type="EMBL" id="CP049109">
    <property type="protein sequence ID" value="QIG81353.1"/>
    <property type="molecule type" value="Genomic_DNA"/>
</dbReference>
<feature type="domain" description="CHAD" evidence="1">
    <location>
        <begin position="9"/>
        <end position="283"/>
    </location>
</feature>
<dbReference type="Gene3D" id="1.40.20.10">
    <property type="entry name" value="CHAD domain"/>
    <property type="match status" value="1"/>
</dbReference>
<dbReference type="PANTHER" id="PTHR39339:SF1">
    <property type="entry name" value="CHAD DOMAIN-CONTAINING PROTEIN"/>
    <property type="match status" value="1"/>
</dbReference>
<dbReference type="InterPro" id="IPR038186">
    <property type="entry name" value="CHAD_dom_sf"/>
</dbReference>
<dbReference type="PROSITE" id="PS51708">
    <property type="entry name" value="CHAD"/>
    <property type="match status" value="1"/>
</dbReference>
<dbReference type="SMART" id="SM00880">
    <property type="entry name" value="CHAD"/>
    <property type="match status" value="1"/>
</dbReference>
<accession>A0A6G6Y9V2</accession>
<proteinExistence type="predicted"/>
<dbReference type="PANTHER" id="PTHR39339">
    <property type="entry name" value="SLR1444 PROTEIN"/>
    <property type="match status" value="1"/>
</dbReference>
<sequence>MSYRFKDDDESLAAGMRRIAGDQIGRALRSIADAAEDRAEAVHDVRKRCKKLRGLIRLVRPGFAGYAPENAAFRDIAKSLAGARDADALIDSYDLVADHYHHQIDRHAIASVRQRLTRDRKALAKEDDSAALLAAARAQLLAARERVRGWAIDGDEVEALRGGLHKSYKRGVKAMAQARRTGDPADFHEWRKRCKYHWYHLRLIRDAWPAPLTARAGEASALSDLLGHHHDLAVLRGVLAGEPERYGRAEDVELLVGLIDRRGAVLAARATGLGARLFGEAPDAMAERIAGYWRVWRDEGVAHRVALAE</sequence>
<name>A0A6G6Y9V2_9SPHN</name>
<evidence type="ECO:0000259" key="1">
    <source>
        <dbReference type="PROSITE" id="PS51708"/>
    </source>
</evidence>
<dbReference type="Proteomes" id="UP000501568">
    <property type="component" value="Chromosome"/>
</dbReference>
<keyword evidence="3" id="KW-1185">Reference proteome</keyword>
<dbReference type="AlphaFoldDB" id="A0A6G6Y9V2"/>
<dbReference type="InterPro" id="IPR007899">
    <property type="entry name" value="CHAD_dom"/>
</dbReference>
<protein>
    <submittedName>
        <fullName evidence="2">CHAD domain-containing protein</fullName>
    </submittedName>
</protein>
<reference evidence="2 3" key="1">
    <citation type="submission" date="2020-02" db="EMBL/GenBank/DDBJ databases">
        <authorList>
            <person name="Zheng R.K."/>
            <person name="Sun C.M."/>
        </authorList>
    </citation>
    <scope>NUCLEOTIDE SEQUENCE [LARGE SCALE GENOMIC DNA]</scope>
    <source>
        <strain evidence="3">zrk23</strain>
    </source>
</reference>
<evidence type="ECO:0000313" key="3">
    <source>
        <dbReference type="Proteomes" id="UP000501568"/>
    </source>
</evidence>
<dbReference type="RefSeq" id="WP_165328279.1">
    <property type="nucleotide sequence ID" value="NZ_CP049109.1"/>
</dbReference>
<dbReference type="Pfam" id="PF05235">
    <property type="entry name" value="CHAD"/>
    <property type="match status" value="1"/>
</dbReference>
<gene>
    <name evidence="2" type="ORF">G5C33_17225</name>
</gene>
<dbReference type="KEGG" id="spzr:G5C33_17225"/>
<evidence type="ECO:0000313" key="2">
    <source>
        <dbReference type="EMBL" id="QIG81353.1"/>
    </source>
</evidence>